<dbReference type="AlphaFoldDB" id="A0A8H5D7K9"/>
<comment type="catalytic activity">
    <reaction evidence="6">
        <text>hydrogencarbonate + H(+) = CO2 + H2O</text>
        <dbReference type="Rhea" id="RHEA:10748"/>
        <dbReference type="ChEBI" id="CHEBI:15377"/>
        <dbReference type="ChEBI" id="CHEBI:15378"/>
        <dbReference type="ChEBI" id="CHEBI:16526"/>
        <dbReference type="ChEBI" id="CHEBI:17544"/>
        <dbReference type="EC" id="4.2.1.1"/>
    </reaction>
</comment>
<organism evidence="9 10">
    <name type="scientific">Leucocoprinus leucothites</name>
    <dbReference type="NCBI Taxonomy" id="201217"/>
    <lineage>
        <taxon>Eukaryota</taxon>
        <taxon>Fungi</taxon>
        <taxon>Dikarya</taxon>
        <taxon>Basidiomycota</taxon>
        <taxon>Agaricomycotina</taxon>
        <taxon>Agaricomycetes</taxon>
        <taxon>Agaricomycetidae</taxon>
        <taxon>Agaricales</taxon>
        <taxon>Agaricineae</taxon>
        <taxon>Agaricaceae</taxon>
        <taxon>Leucocoprinus</taxon>
    </lineage>
</organism>
<accession>A0A8H5D7K9</accession>
<dbReference type="PANTHER" id="PTHR11002:SF76">
    <property type="entry name" value="CARBONIC ANHYDRASE"/>
    <property type="match status" value="1"/>
</dbReference>
<dbReference type="GO" id="GO:0034599">
    <property type="term" value="P:cellular response to oxidative stress"/>
    <property type="evidence" value="ECO:0007669"/>
    <property type="project" value="TreeGrafter"/>
</dbReference>
<sequence>MPFSVLVQRQFSLRTLVATHEAVATGQTRTFVSNSTRKRRTNLTKETRGPEESFKSSGLGVYRTSIPPWVAHLESFRNRSYCTTAIQPPSANLLGSTTRTAAVTRQLPHSSTAANRNNGYPIMQTRQCRTSAQYISDIEELVKGNHAFRENTLTSNPMFFEESAKGQKPPYMLIDCSDSRVAEQAIFDAQPGTIFTSGSIANQFHEWDMNSNAVLSYAVETLEVRHVIVMGHYGCGGVAAAMLPMSLPLERPAHIAVQTWIQPIREIYQTSTRPEIVAHRNNNEHTPLTELPSLHDPAFRALVEENVKANVDRIAGSYVMRDHYASLAPPKSPSMSEPIQGTTLSGLKGTYVFIHGLVYDLENGEVTDLNVSIGPPGREIPKSPWPSAEERERQKRIEREAKS</sequence>
<dbReference type="InterPro" id="IPR036874">
    <property type="entry name" value="Carbonic_anhydrase_sf"/>
</dbReference>
<evidence type="ECO:0000256" key="6">
    <source>
        <dbReference type="ARBA" id="ARBA00048348"/>
    </source>
</evidence>
<keyword evidence="3 7" id="KW-0479">Metal-binding</keyword>
<evidence type="ECO:0000256" key="7">
    <source>
        <dbReference type="PIRSR" id="PIRSR601765-1"/>
    </source>
</evidence>
<dbReference type="Gene3D" id="3.40.1050.10">
    <property type="entry name" value="Carbonic anhydrase"/>
    <property type="match status" value="1"/>
</dbReference>
<comment type="similarity">
    <text evidence="1">Belongs to the beta-class carbonic anhydrase family.</text>
</comment>
<evidence type="ECO:0000256" key="4">
    <source>
        <dbReference type="ARBA" id="ARBA00022833"/>
    </source>
</evidence>
<dbReference type="GO" id="GO:0071244">
    <property type="term" value="P:cellular response to carbon dioxide"/>
    <property type="evidence" value="ECO:0007669"/>
    <property type="project" value="TreeGrafter"/>
</dbReference>
<dbReference type="GO" id="GO:0004089">
    <property type="term" value="F:carbonate dehydratase activity"/>
    <property type="evidence" value="ECO:0007669"/>
    <property type="project" value="UniProtKB-EC"/>
</dbReference>
<evidence type="ECO:0000256" key="8">
    <source>
        <dbReference type="SAM" id="MobiDB-lite"/>
    </source>
</evidence>
<dbReference type="InterPro" id="IPR001765">
    <property type="entry name" value="Carbonic_anhydrase"/>
</dbReference>
<comment type="caution">
    <text evidence="9">The sequence shown here is derived from an EMBL/GenBank/DDBJ whole genome shotgun (WGS) entry which is preliminary data.</text>
</comment>
<protein>
    <recommendedName>
        <fullName evidence="2">carbonic anhydrase</fullName>
        <ecNumber evidence="2">4.2.1.1</ecNumber>
    </recommendedName>
</protein>
<feature type="region of interest" description="Disordered" evidence="8">
    <location>
        <begin position="371"/>
        <end position="403"/>
    </location>
</feature>
<reference evidence="9 10" key="1">
    <citation type="journal article" date="2020" name="ISME J.">
        <title>Uncovering the hidden diversity of litter-decomposition mechanisms in mushroom-forming fungi.</title>
        <authorList>
            <person name="Floudas D."/>
            <person name="Bentzer J."/>
            <person name="Ahren D."/>
            <person name="Johansson T."/>
            <person name="Persson P."/>
            <person name="Tunlid A."/>
        </authorList>
    </citation>
    <scope>NUCLEOTIDE SEQUENCE [LARGE SCALE GENOMIC DNA]</scope>
    <source>
        <strain evidence="9 10">CBS 146.42</strain>
    </source>
</reference>
<dbReference type="SUPFAM" id="SSF53056">
    <property type="entry name" value="beta-carbonic anhydrase, cab"/>
    <property type="match status" value="1"/>
</dbReference>
<feature type="binding site" evidence="7">
    <location>
        <position position="232"/>
    </location>
    <ligand>
        <name>Zn(2+)</name>
        <dbReference type="ChEBI" id="CHEBI:29105"/>
    </ligand>
</feature>
<dbReference type="Pfam" id="PF00484">
    <property type="entry name" value="Pro_CA"/>
    <property type="match status" value="1"/>
</dbReference>
<feature type="compositionally biased region" description="Basic and acidic residues" evidence="8">
    <location>
        <begin position="43"/>
        <end position="54"/>
    </location>
</feature>
<feature type="binding site" evidence="7">
    <location>
        <position position="176"/>
    </location>
    <ligand>
        <name>Zn(2+)</name>
        <dbReference type="ChEBI" id="CHEBI:29105"/>
    </ligand>
</feature>
<proteinExistence type="inferred from homology"/>
<evidence type="ECO:0000256" key="3">
    <source>
        <dbReference type="ARBA" id="ARBA00022723"/>
    </source>
</evidence>
<dbReference type="Proteomes" id="UP000559027">
    <property type="component" value="Unassembled WGS sequence"/>
</dbReference>
<comment type="cofactor">
    <cofactor evidence="7">
        <name>Zn(2+)</name>
        <dbReference type="ChEBI" id="CHEBI:29105"/>
    </cofactor>
    <text evidence="7">Binds 1 zinc ion per subunit.</text>
</comment>
<evidence type="ECO:0000313" key="9">
    <source>
        <dbReference type="EMBL" id="KAF5355127.1"/>
    </source>
</evidence>
<gene>
    <name evidence="9" type="ORF">D9756_005716</name>
</gene>
<feature type="binding site" evidence="7">
    <location>
        <position position="178"/>
    </location>
    <ligand>
        <name>Zn(2+)</name>
        <dbReference type="ChEBI" id="CHEBI:29105"/>
    </ligand>
</feature>
<dbReference type="EMBL" id="JAACJO010000008">
    <property type="protein sequence ID" value="KAF5355127.1"/>
    <property type="molecule type" value="Genomic_DNA"/>
</dbReference>
<feature type="compositionally biased region" description="Basic and acidic residues" evidence="8">
    <location>
        <begin position="388"/>
        <end position="403"/>
    </location>
</feature>
<feature type="region of interest" description="Disordered" evidence="8">
    <location>
        <begin position="34"/>
        <end position="56"/>
    </location>
</feature>
<dbReference type="SMART" id="SM00947">
    <property type="entry name" value="Pro_CA"/>
    <property type="match status" value="1"/>
</dbReference>
<evidence type="ECO:0000256" key="5">
    <source>
        <dbReference type="ARBA" id="ARBA00023239"/>
    </source>
</evidence>
<dbReference type="GO" id="GO:0008270">
    <property type="term" value="F:zinc ion binding"/>
    <property type="evidence" value="ECO:0007669"/>
    <property type="project" value="InterPro"/>
</dbReference>
<feature type="binding site" evidence="7">
    <location>
        <position position="235"/>
    </location>
    <ligand>
        <name>Zn(2+)</name>
        <dbReference type="ChEBI" id="CHEBI:29105"/>
    </ligand>
</feature>
<keyword evidence="10" id="KW-1185">Reference proteome</keyword>
<keyword evidence="5" id="KW-0456">Lyase</keyword>
<evidence type="ECO:0000313" key="10">
    <source>
        <dbReference type="Proteomes" id="UP000559027"/>
    </source>
</evidence>
<dbReference type="PANTHER" id="PTHR11002">
    <property type="entry name" value="CARBONIC ANHYDRASE"/>
    <property type="match status" value="1"/>
</dbReference>
<name>A0A8H5D7K9_9AGAR</name>
<evidence type="ECO:0000256" key="1">
    <source>
        <dbReference type="ARBA" id="ARBA00006217"/>
    </source>
</evidence>
<dbReference type="EC" id="4.2.1.1" evidence="2"/>
<keyword evidence="4 7" id="KW-0862">Zinc</keyword>
<evidence type="ECO:0000256" key="2">
    <source>
        <dbReference type="ARBA" id="ARBA00012925"/>
    </source>
</evidence>